<dbReference type="Proteomes" id="UP000245783">
    <property type="component" value="Unassembled WGS sequence"/>
</dbReference>
<proteinExistence type="predicted"/>
<keyword evidence="3" id="KW-1185">Reference proteome</keyword>
<dbReference type="GeneID" id="37037629"/>
<dbReference type="OrthoDB" id="10293880at2759"/>
<dbReference type="RefSeq" id="XP_025373491.1">
    <property type="nucleotide sequence ID" value="XM_025515759.1"/>
</dbReference>
<accession>A0A316WCI4</accession>
<evidence type="ECO:0000256" key="1">
    <source>
        <dbReference type="SAM" id="MobiDB-lite"/>
    </source>
</evidence>
<organism evidence="2 3">
    <name type="scientific">Ceraceosorus guamensis</name>
    <dbReference type="NCBI Taxonomy" id="1522189"/>
    <lineage>
        <taxon>Eukaryota</taxon>
        <taxon>Fungi</taxon>
        <taxon>Dikarya</taxon>
        <taxon>Basidiomycota</taxon>
        <taxon>Ustilaginomycotina</taxon>
        <taxon>Exobasidiomycetes</taxon>
        <taxon>Ceraceosorales</taxon>
        <taxon>Ceraceosoraceae</taxon>
        <taxon>Ceraceosorus</taxon>
    </lineage>
</organism>
<protein>
    <submittedName>
        <fullName evidence="2">Uncharacterized protein</fullName>
    </submittedName>
</protein>
<sequence>MLVQRGILSTLGKVWKSTKSGLRLKRKSSSVASHSSPTPSWSSSSSSSFSMSDRWAPGFAPSPIRSPSQWSPAASEMRPKNGDPHHYPEVVPEKSRRGKTESNPDTPETLSRASSIKSDASTIPWADGRHHPETPRSPLWKSASPSPAFVKAKEASPVANAPAYEKLIRQISGRIKNPQPGWPLNLPQLKRMANGKVRPRTDFEKALTEQEKKRG</sequence>
<feature type="region of interest" description="Disordered" evidence="1">
    <location>
        <begin position="175"/>
        <end position="215"/>
    </location>
</feature>
<dbReference type="InParanoid" id="A0A316WCI4"/>
<feature type="compositionally biased region" description="Basic and acidic residues" evidence="1">
    <location>
        <begin position="199"/>
        <end position="215"/>
    </location>
</feature>
<feature type="compositionally biased region" description="Low complexity" evidence="1">
    <location>
        <begin position="29"/>
        <end position="52"/>
    </location>
</feature>
<feature type="compositionally biased region" description="Basic and acidic residues" evidence="1">
    <location>
        <begin position="77"/>
        <end position="102"/>
    </location>
</feature>
<evidence type="ECO:0000313" key="3">
    <source>
        <dbReference type="Proteomes" id="UP000245783"/>
    </source>
</evidence>
<feature type="compositionally biased region" description="Polar residues" evidence="1">
    <location>
        <begin position="103"/>
        <end position="121"/>
    </location>
</feature>
<gene>
    <name evidence="2" type="ORF">IE81DRAFT_343947</name>
</gene>
<feature type="region of interest" description="Disordered" evidence="1">
    <location>
        <begin position="19"/>
        <end position="145"/>
    </location>
</feature>
<reference evidence="2 3" key="1">
    <citation type="journal article" date="2018" name="Mol. Biol. Evol.">
        <title>Broad Genomic Sampling Reveals a Smut Pathogenic Ancestry of the Fungal Clade Ustilaginomycotina.</title>
        <authorList>
            <person name="Kijpornyongpan T."/>
            <person name="Mondo S.J."/>
            <person name="Barry K."/>
            <person name="Sandor L."/>
            <person name="Lee J."/>
            <person name="Lipzen A."/>
            <person name="Pangilinan J."/>
            <person name="LaButti K."/>
            <person name="Hainaut M."/>
            <person name="Henrissat B."/>
            <person name="Grigoriev I.V."/>
            <person name="Spatafora J.W."/>
            <person name="Aime M.C."/>
        </authorList>
    </citation>
    <scope>NUCLEOTIDE SEQUENCE [LARGE SCALE GENOMIC DNA]</scope>
    <source>
        <strain evidence="2 3">MCA 4658</strain>
    </source>
</reference>
<name>A0A316WCI4_9BASI</name>
<dbReference type="AlphaFoldDB" id="A0A316WCI4"/>
<evidence type="ECO:0000313" key="2">
    <source>
        <dbReference type="EMBL" id="PWN46331.1"/>
    </source>
</evidence>
<dbReference type="EMBL" id="KZ819351">
    <property type="protein sequence ID" value="PWN46331.1"/>
    <property type="molecule type" value="Genomic_DNA"/>
</dbReference>